<accession>A0AAE4JKQ9</accession>
<dbReference type="EMBL" id="JAMQOM010000018">
    <property type="protein sequence ID" value="MDS0223564.1"/>
    <property type="molecule type" value="Genomic_DNA"/>
</dbReference>
<evidence type="ECO:0000256" key="3">
    <source>
        <dbReference type="ARBA" id="ARBA00023239"/>
    </source>
</evidence>
<dbReference type="InterPro" id="IPR005000">
    <property type="entry name" value="Aldolase/citrate-lyase_domain"/>
</dbReference>
<name>A0AAE4JKQ9_9EURY</name>
<comment type="caution">
    <text evidence="5">The sequence shown here is derived from an EMBL/GenBank/DDBJ whole genome shotgun (WGS) entry which is preliminary data.</text>
</comment>
<dbReference type="AlphaFoldDB" id="A0AAE4JKQ9"/>
<dbReference type="InterPro" id="IPR015813">
    <property type="entry name" value="Pyrv/PenolPyrv_kinase-like_dom"/>
</dbReference>
<dbReference type="PANTHER" id="PTHR30502">
    <property type="entry name" value="2-KETO-3-DEOXY-L-RHAMNONATE ALDOLASE"/>
    <property type="match status" value="1"/>
</dbReference>
<evidence type="ECO:0000313" key="6">
    <source>
        <dbReference type="Proteomes" id="UP001253439"/>
    </source>
</evidence>
<dbReference type="InterPro" id="IPR050251">
    <property type="entry name" value="HpcH-HpaI_aldolase"/>
</dbReference>
<dbReference type="GO" id="GO:0005737">
    <property type="term" value="C:cytoplasm"/>
    <property type="evidence" value="ECO:0007669"/>
    <property type="project" value="TreeGrafter"/>
</dbReference>
<dbReference type="GO" id="GO:0046872">
    <property type="term" value="F:metal ion binding"/>
    <property type="evidence" value="ECO:0007669"/>
    <property type="project" value="UniProtKB-KW"/>
</dbReference>
<evidence type="ECO:0000259" key="4">
    <source>
        <dbReference type="Pfam" id="PF03328"/>
    </source>
</evidence>
<dbReference type="InterPro" id="IPR040442">
    <property type="entry name" value="Pyrv_kinase-like_dom_sf"/>
</dbReference>
<evidence type="ECO:0000313" key="5">
    <source>
        <dbReference type="EMBL" id="MDS0223564.1"/>
    </source>
</evidence>
<proteinExistence type="inferred from homology"/>
<sequence length="253" mass="27554">MANSQQRFLDQDESATGTWISIGHPAVAEICSQGYDFVVIDLEHTAMSLETLENMLRAVDRDVAPIVRVPTNDPVWIKRVLDLGVAGLMIPRVETREQAEHAVEAMQYPPNGDRGVAPARASEYGRTFGEYYKHADDELTTILQIETELGASNAAEIVSVDGVDAVIVGHGDLSASLDVFGQWESETFESTLESIVTTVHDAGKQVGMLATDDESIERWTGAGIDFLIAGADIAYLAEGSDMAREKHETLTEE</sequence>
<dbReference type="Gene3D" id="3.20.20.60">
    <property type="entry name" value="Phosphoenolpyruvate-binding domains"/>
    <property type="match status" value="1"/>
</dbReference>
<feature type="domain" description="HpcH/HpaI aldolase/citrate lyase" evidence="4">
    <location>
        <begin position="17"/>
        <end position="233"/>
    </location>
</feature>
<keyword evidence="6" id="KW-1185">Reference proteome</keyword>
<dbReference type="Pfam" id="PF03328">
    <property type="entry name" value="HpcH_HpaI"/>
    <property type="match status" value="1"/>
</dbReference>
<dbReference type="RefSeq" id="WP_310898095.1">
    <property type="nucleotide sequence ID" value="NZ_JAMQOM010000018.1"/>
</dbReference>
<evidence type="ECO:0000256" key="2">
    <source>
        <dbReference type="ARBA" id="ARBA00022723"/>
    </source>
</evidence>
<dbReference type="GO" id="GO:0016832">
    <property type="term" value="F:aldehyde-lyase activity"/>
    <property type="evidence" value="ECO:0007669"/>
    <property type="project" value="TreeGrafter"/>
</dbReference>
<keyword evidence="3 5" id="KW-0456">Lyase</keyword>
<dbReference type="PANTHER" id="PTHR30502:SF0">
    <property type="entry name" value="PHOSPHOENOLPYRUVATE CARBOXYLASE FAMILY PROTEIN"/>
    <property type="match status" value="1"/>
</dbReference>
<organism evidence="5 6">
    <name type="scientific">Haloarcula terrestris</name>
    <dbReference type="NCBI Taxonomy" id="2950533"/>
    <lineage>
        <taxon>Archaea</taxon>
        <taxon>Methanobacteriati</taxon>
        <taxon>Methanobacteriota</taxon>
        <taxon>Stenosarchaea group</taxon>
        <taxon>Halobacteria</taxon>
        <taxon>Halobacteriales</taxon>
        <taxon>Haloarculaceae</taxon>
        <taxon>Haloarcula</taxon>
    </lineage>
</organism>
<keyword evidence="2" id="KW-0479">Metal-binding</keyword>
<reference evidence="5 6" key="1">
    <citation type="submission" date="2022-06" db="EMBL/GenBank/DDBJ databases">
        <title>Haloarcula sp. a new haloarchaeum isolate from saline soil.</title>
        <authorList>
            <person name="Strakova D."/>
            <person name="Galisteo C."/>
            <person name="Sanchez-Porro C."/>
            <person name="Ventosa A."/>
        </authorList>
    </citation>
    <scope>NUCLEOTIDE SEQUENCE [LARGE SCALE GENOMIC DNA]</scope>
    <source>
        <strain evidence="5 6">S1AR25-5A</strain>
    </source>
</reference>
<dbReference type="Proteomes" id="UP001253439">
    <property type="component" value="Unassembled WGS sequence"/>
</dbReference>
<protein>
    <submittedName>
        <fullName evidence="5">Aldolase/citrate lyase family protein</fullName>
    </submittedName>
</protein>
<gene>
    <name evidence="5" type="ORF">NDI54_19670</name>
</gene>
<dbReference type="SUPFAM" id="SSF51621">
    <property type="entry name" value="Phosphoenolpyruvate/pyruvate domain"/>
    <property type="match status" value="1"/>
</dbReference>
<comment type="similarity">
    <text evidence="1">Belongs to the HpcH/HpaI aldolase family.</text>
</comment>
<evidence type="ECO:0000256" key="1">
    <source>
        <dbReference type="ARBA" id="ARBA00005568"/>
    </source>
</evidence>